<dbReference type="GO" id="GO:0005576">
    <property type="term" value="C:extracellular region"/>
    <property type="evidence" value="ECO:0007669"/>
    <property type="project" value="UniProtKB-SubCell"/>
</dbReference>
<protein>
    <recommendedName>
        <fullName evidence="3">Flagellin</fullName>
    </recommendedName>
</protein>
<evidence type="ECO:0000259" key="4">
    <source>
        <dbReference type="Pfam" id="PF00669"/>
    </source>
</evidence>
<reference evidence="6 7" key="1">
    <citation type="journal article" date="2016" name="Nat. Commun.">
        <title>Thousands of microbial genomes shed light on interconnected biogeochemical processes in an aquifer system.</title>
        <authorList>
            <person name="Anantharaman K."/>
            <person name="Brown C.T."/>
            <person name="Hug L.A."/>
            <person name="Sharon I."/>
            <person name="Castelle C.J."/>
            <person name="Probst A.J."/>
            <person name="Thomas B.C."/>
            <person name="Singh A."/>
            <person name="Wilkins M.J."/>
            <person name="Karaoz U."/>
            <person name="Brodie E.L."/>
            <person name="Williams K.H."/>
            <person name="Hubbard S.S."/>
            <person name="Banfield J.F."/>
        </authorList>
    </citation>
    <scope>NUCLEOTIDE SEQUENCE [LARGE SCALE GENOMIC DNA]</scope>
    <source>
        <strain evidence="7">RIFCSPLOWO2_12_FULL_64_10</strain>
    </source>
</reference>
<dbReference type="Pfam" id="PF00700">
    <property type="entry name" value="Flagellin_C"/>
    <property type="match status" value="1"/>
</dbReference>
<dbReference type="PANTHER" id="PTHR42792">
    <property type="entry name" value="FLAGELLIN"/>
    <property type="match status" value="1"/>
</dbReference>
<dbReference type="PANTHER" id="PTHR42792:SF2">
    <property type="entry name" value="FLAGELLIN"/>
    <property type="match status" value="1"/>
</dbReference>
<comment type="subcellular location">
    <subcellularLocation>
        <location evidence="3">Secreted</location>
    </subcellularLocation>
    <subcellularLocation>
        <location evidence="3">Bacterial flagellum</location>
    </subcellularLocation>
</comment>
<evidence type="ECO:0000256" key="1">
    <source>
        <dbReference type="ARBA" id="ARBA00005709"/>
    </source>
</evidence>
<dbReference type="InterPro" id="IPR046358">
    <property type="entry name" value="Flagellin_C"/>
</dbReference>
<name>A0A1F6C2D9_HANXR</name>
<dbReference type="Pfam" id="PF00669">
    <property type="entry name" value="Flagellin_N"/>
    <property type="match status" value="1"/>
</dbReference>
<evidence type="ECO:0000313" key="7">
    <source>
        <dbReference type="Proteomes" id="UP000178606"/>
    </source>
</evidence>
<accession>A0A1F6C2D9</accession>
<sequence length="378" mass="39379">MRINHNIVALNGGRHLGINGQDLGKRMERLSSGMRINKGMDDPSGLSISEGMRAQLRGLSVGTRNAEQGTNLIQTAEGALNEVSAMLLRMRELAVQAASSTVSDTNRLSINSEVTQLMAEIDRVANSTTYNGTSLLSGFGNTVSTDTTASTSLVSATTGLTQAILSGAQAGTYTFVDAGSDSEVTIGNGTVTQTVRIGTVLDGDTVATGTTALVNFDRLGIAIALNDSYTDGDLDGTTLLISAGTGGDLQVGPNASSVDRISVTLEDMRATGVKLNLGSISMATQSSAQAAMSPLDQAISVVTLVRGELGIQQNRLGYTIARNNVTFENLQASESTIRDADVAEEVSEFTRSQILTQASTSLLAQANALPQNALTLLR</sequence>
<dbReference type="GO" id="GO:0009288">
    <property type="term" value="C:bacterial-type flagellum"/>
    <property type="evidence" value="ECO:0007669"/>
    <property type="project" value="UniProtKB-SubCell"/>
</dbReference>
<evidence type="ECO:0000259" key="5">
    <source>
        <dbReference type="Pfam" id="PF00700"/>
    </source>
</evidence>
<comment type="function">
    <text evidence="3">Flagellin is the subunit protein which polymerizes to form the filaments of bacterial flagella.</text>
</comment>
<organism evidence="6 7">
    <name type="scientific">Handelsmanbacteria sp. (strain RIFCSPLOWO2_12_FULL_64_10)</name>
    <dbReference type="NCBI Taxonomy" id="1817868"/>
    <lineage>
        <taxon>Bacteria</taxon>
        <taxon>Candidatus Handelsmaniibacteriota</taxon>
    </lineage>
</organism>
<comment type="similarity">
    <text evidence="1 3">Belongs to the bacterial flagellin family.</text>
</comment>
<keyword evidence="2 3" id="KW-0975">Bacterial flagellum</keyword>
<dbReference type="Gene3D" id="1.20.1330.10">
    <property type="entry name" value="f41 fragment of flagellin, N-terminal domain"/>
    <property type="match status" value="1"/>
</dbReference>
<dbReference type="Proteomes" id="UP000178606">
    <property type="component" value="Unassembled WGS sequence"/>
</dbReference>
<comment type="caution">
    <text evidence="6">The sequence shown here is derived from an EMBL/GenBank/DDBJ whole genome shotgun (WGS) entry which is preliminary data.</text>
</comment>
<proteinExistence type="inferred from homology"/>
<dbReference type="EMBL" id="MFKF01000438">
    <property type="protein sequence ID" value="OGG43354.1"/>
    <property type="molecule type" value="Genomic_DNA"/>
</dbReference>
<dbReference type="Gene3D" id="6.10.10.10">
    <property type="entry name" value="Flagellar export chaperone, C-terminal domain"/>
    <property type="match status" value="1"/>
</dbReference>
<keyword evidence="3" id="KW-0964">Secreted</keyword>
<feature type="domain" description="Flagellin C-terminal" evidence="5">
    <location>
        <begin position="295"/>
        <end position="377"/>
    </location>
</feature>
<dbReference type="AlphaFoldDB" id="A0A1F6C2D9"/>
<gene>
    <name evidence="6" type="ORF">A3F84_24575</name>
</gene>
<evidence type="ECO:0000256" key="2">
    <source>
        <dbReference type="ARBA" id="ARBA00023143"/>
    </source>
</evidence>
<dbReference type="PRINTS" id="PR00207">
    <property type="entry name" value="FLAGELLIN"/>
</dbReference>
<evidence type="ECO:0000256" key="3">
    <source>
        <dbReference type="RuleBase" id="RU362073"/>
    </source>
</evidence>
<feature type="domain" description="Flagellin N-terminal" evidence="4">
    <location>
        <begin position="3"/>
        <end position="138"/>
    </location>
</feature>
<dbReference type="SUPFAM" id="SSF64518">
    <property type="entry name" value="Phase 1 flagellin"/>
    <property type="match status" value="1"/>
</dbReference>
<dbReference type="Gene3D" id="3.30.70.2120">
    <property type="match status" value="1"/>
</dbReference>
<dbReference type="GO" id="GO:0005198">
    <property type="term" value="F:structural molecule activity"/>
    <property type="evidence" value="ECO:0007669"/>
    <property type="project" value="UniProtKB-UniRule"/>
</dbReference>
<dbReference type="InterPro" id="IPR042187">
    <property type="entry name" value="Flagellin_C_sub2"/>
</dbReference>
<dbReference type="InterPro" id="IPR001492">
    <property type="entry name" value="Flagellin"/>
</dbReference>
<dbReference type="InterPro" id="IPR001029">
    <property type="entry name" value="Flagellin_N"/>
</dbReference>
<evidence type="ECO:0000313" key="6">
    <source>
        <dbReference type="EMBL" id="OGG43354.1"/>
    </source>
</evidence>